<evidence type="ECO:0000256" key="2">
    <source>
        <dbReference type="ARBA" id="ARBA00023125"/>
    </source>
</evidence>
<keyword evidence="1" id="KW-0805">Transcription regulation</keyword>
<dbReference type="GO" id="GO:1901135">
    <property type="term" value="P:carbohydrate derivative metabolic process"/>
    <property type="evidence" value="ECO:0007669"/>
    <property type="project" value="InterPro"/>
</dbReference>
<dbReference type="Gene3D" id="1.10.10.10">
    <property type="entry name" value="Winged helix-like DNA-binding domain superfamily/Winged helix DNA-binding domain"/>
    <property type="match status" value="1"/>
</dbReference>
<gene>
    <name evidence="7" type="ORF">FF36_01373</name>
</gene>
<dbReference type="InterPro" id="IPR047640">
    <property type="entry name" value="RpiR-like"/>
</dbReference>
<feature type="compositionally biased region" description="Basic and acidic residues" evidence="4">
    <location>
        <begin position="305"/>
        <end position="315"/>
    </location>
</feature>
<dbReference type="RefSeq" id="WP_044884085.1">
    <property type="nucleotide sequence ID" value="NZ_JYFN01000007.1"/>
</dbReference>
<keyword evidence="2" id="KW-0238">DNA-binding</keyword>
<dbReference type="GO" id="GO:0097367">
    <property type="term" value="F:carbohydrate derivative binding"/>
    <property type="evidence" value="ECO:0007669"/>
    <property type="project" value="InterPro"/>
</dbReference>
<reference evidence="8" key="1">
    <citation type="submission" date="2015-02" db="EMBL/GenBank/DDBJ databases">
        <title>Draft Genome of Frankia sp. CpI1-S.</title>
        <authorList>
            <person name="Oshone R.T."/>
            <person name="Ngom M."/>
            <person name="Ghodhbane-Gtari F."/>
            <person name="Gtari M."/>
            <person name="Morris K."/>
            <person name="Thomas K."/>
            <person name="Sen A."/>
            <person name="Tisa L.S."/>
        </authorList>
    </citation>
    <scope>NUCLEOTIDE SEQUENCE [LARGE SCALE GENOMIC DNA]</scope>
    <source>
        <strain evidence="8">CpI1-S</strain>
    </source>
</reference>
<dbReference type="Proteomes" id="UP000032545">
    <property type="component" value="Unassembled WGS sequence"/>
</dbReference>
<dbReference type="AlphaFoldDB" id="A0A0D8BJ84"/>
<dbReference type="GO" id="GO:0003677">
    <property type="term" value="F:DNA binding"/>
    <property type="evidence" value="ECO:0007669"/>
    <property type="project" value="UniProtKB-KW"/>
</dbReference>
<proteinExistence type="predicted"/>
<evidence type="ECO:0000259" key="6">
    <source>
        <dbReference type="PROSITE" id="PS51464"/>
    </source>
</evidence>
<dbReference type="PATRIC" id="fig|1502723.3.peg.5609"/>
<dbReference type="SUPFAM" id="SSF53697">
    <property type="entry name" value="SIS domain"/>
    <property type="match status" value="1"/>
</dbReference>
<feature type="region of interest" description="Disordered" evidence="4">
    <location>
        <begin position="276"/>
        <end position="315"/>
    </location>
</feature>
<dbReference type="SUPFAM" id="SSF46689">
    <property type="entry name" value="Homeodomain-like"/>
    <property type="match status" value="1"/>
</dbReference>
<evidence type="ECO:0000313" key="8">
    <source>
        <dbReference type="Proteomes" id="UP000032545"/>
    </source>
</evidence>
<protein>
    <submittedName>
        <fullName evidence="7">Transcriptional regulator, RpiR family</fullName>
    </submittedName>
</protein>
<name>A0A0D8BJ84_9ACTN</name>
<keyword evidence="3" id="KW-0804">Transcription</keyword>
<dbReference type="PROSITE" id="PS51464">
    <property type="entry name" value="SIS"/>
    <property type="match status" value="1"/>
</dbReference>
<dbReference type="PROSITE" id="PS51071">
    <property type="entry name" value="HTH_RPIR"/>
    <property type="match status" value="1"/>
</dbReference>
<dbReference type="InterPro" id="IPR000281">
    <property type="entry name" value="HTH_RpiR"/>
</dbReference>
<evidence type="ECO:0000313" key="7">
    <source>
        <dbReference type="EMBL" id="KJE24298.1"/>
    </source>
</evidence>
<accession>A0A0D8BJ84</accession>
<organism evidence="7 8">
    <name type="scientific">Frankia torreyi</name>
    <dbReference type="NCBI Taxonomy" id="1856"/>
    <lineage>
        <taxon>Bacteria</taxon>
        <taxon>Bacillati</taxon>
        <taxon>Actinomycetota</taxon>
        <taxon>Actinomycetes</taxon>
        <taxon>Frankiales</taxon>
        <taxon>Frankiaceae</taxon>
        <taxon>Frankia</taxon>
    </lineage>
</organism>
<dbReference type="InterPro" id="IPR036388">
    <property type="entry name" value="WH-like_DNA-bd_sf"/>
</dbReference>
<dbReference type="InterPro" id="IPR001347">
    <property type="entry name" value="SIS_dom"/>
</dbReference>
<evidence type="ECO:0000256" key="3">
    <source>
        <dbReference type="ARBA" id="ARBA00023163"/>
    </source>
</evidence>
<reference evidence="7 8" key="2">
    <citation type="journal article" date="2016" name="Genome Announc.">
        <title>Permanent Draft Genome Sequences for Two Variants of Frankia sp. Strain CpI1, the First Frankia Strain Isolated from Root Nodules of Comptonia peregrina.</title>
        <authorList>
            <person name="Oshone R."/>
            <person name="Hurst S.G.IV."/>
            <person name="Abebe-Akele F."/>
            <person name="Simpson S."/>
            <person name="Morris K."/>
            <person name="Thomas W.K."/>
            <person name="Tisa L.S."/>
        </authorList>
    </citation>
    <scope>NUCLEOTIDE SEQUENCE [LARGE SCALE GENOMIC DNA]</scope>
    <source>
        <strain evidence="8">CpI1-S</strain>
    </source>
</reference>
<dbReference type="GO" id="GO:0003700">
    <property type="term" value="F:DNA-binding transcription factor activity"/>
    <property type="evidence" value="ECO:0007669"/>
    <property type="project" value="InterPro"/>
</dbReference>
<dbReference type="Gene3D" id="3.40.50.10490">
    <property type="entry name" value="Glucose-6-phosphate isomerase like protein, domain 1"/>
    <property type="match status" value="1"/>
</dbReference>
<comment type="caution">
    <text evidence="7">The sequence shown here is derived from an EMBL/GenBank/DDBJ whole genome shotgun (WGS) entry which is preliminary data.</text>
</comment>
<evidence type="ECO:0000259" key="5">
    <source>
        <dbReference type="PROSITE" id="PS51071"/>
    </source>
</evidence>
<dbReference type="Pfam" id="PF01418">
    <property type="entry name" value="HTH_6"/>
    <property type="match status" value="1"/>
</dbReference>
<dbReference type="CDD" id="cd05013">
    <property type="entry name" value="SIS_RpiR"/>
    <property type="match status" value="1"/>
</dbReference>
<dbReference type="EMBL" id="JYFN01000007">
    <property type="protein sequence ID" value="KJE24298.1"/>
    <property type="molecule type" value="Genomic_DNA"/>
</dbReference>
<dbReference type="PANTHER" id="PTHR30514:SF1">
    <property type="entry name" value="HTH-TYPE TRANSCRIPTIONAL REGULATOR HEXR-RELATED"/>
    <property type="match status" value="1"/>
</dbReference>
<dbReference type="PANTHER" id="PTHR30514">
    <property type="entry name" value="GLUCOKINASE"/>
    <property type="match status" value="1"/>
</dbReference>
<dbReference type="InterPro" id="IPR046348">
    <property type="entry name" value="SIS_dom_sf"/>
</dbReference>
<evidence type="ECO:0000256" key="4">
    <source>
        <dbReference type="SAM" id="MobiDB-lite"/>
    </source>
</evidence>
<dbReference type="InterPro" id="IPR009057">
    <property type="entry name" value="Homeodomain-like_sf"/>
</dbReference>
<keyword evidence="8" id="KW-1185">Reference proteome</keyword>
<sequence length="315" mass="32111">MVTPFTGPAGAVRPGGLFAAIRATLPSLVPSEQRVAEVCLARPGEVVEWSAAQLAEAAGTSAATVVRACQSLGFRGFQHFRVELAREAGAAALRGEVGRAGAGDPVERLVDTVFEAAAKVLADALGPLDRACLTPAVDLLDSAGRLLIVGNGGSGPVAQDAALRFLSIGRPAEAPGDSIIQEITARLLAPTDVCLVITSSGANEPTLRAAEAARTAGAAVVGITSYTSGPLAEIADITLVVGTPDWPVGTDTIASRLASLLLLNALQLAVGLRRENDPQRASSLVPDVLGHSVRAEPASPPEPAGTEHGDGPRRR</sequence>
<dbReference type="OrthoDB" id="370421at2"/>
<dbReference type="InterPro" id="IPR035472">
    <property type="entry name" value="RpiR-like_SIS"/>
</dbReference>
<feature type="domain" description="SIS" evidence="6">
    <location>
        <begin position="136"/>
        <end position="276"/>
    </location>
</feature>
<feature type="domain" description="HTH rpiR-type" evidence="5">
    <location>
        <begin position="15"/>
        <end position="91"/>
    </location>
</feature>
<evidence type="ECO:0000256" key="1">
    <source>
        <dbReference type="ARBA" id="ARBA00023015"/>
    </source>
</evidence>
<dbReference type="Pfam" id="PF01380">
    <property type="entry name" value="SIS"/>
    <property type="match status" value="1"/>
</dbReference>